<sequence length="394" mass="43082">MNRYMEQVMKKRISALLMALMLAVGMLSGCDNTSINSSDSGKTKVILATDTQTQDDSLNNKTQVVDNDDSANITTKAQKSNKSANSSKNESNKSKATKSSKSTKIPEYNGKAYVELNGNNPEFKSKEITDKSFEKYGSLDSLGRCTVCVASVGKEIMPTEKRGEIGMVKPTGWRTVKYDFVDGKYLYNRCHLIGYQLTGENANGKNLITGTRYLNVTGMLPFEDMVADYVKETSNHVMYRVTPIFEGNNLVAKGVKMEGYSVEDKGEGISFNVFCYNVQPGVTIDYATGDSIGNGKVEISSDSKKSTSTGSSNKNTNGSSSSSYKSNSNSSSSKKNTSSSSATTEYILNMNTHKFHTPSCRSVKQMSNSNKSVYKGTRQDLINQGYDPCKICNP</sequence>
<dbReference type="Pfam" id="PF13930">
    <property type="entry name" value="Endonuclea_NS_2"/>
    <property type="match status" value="1"/>
</dbReference>
<feature type="compositionally biased region" description="Low complexity" evidence="1">
    <location>
        <begin position="306"/>
        <end position="342"/>
    </location>
</feature>
<feature type="signal peptide" evidence="2">
    <location>
        <begin position="1"/>
        <end position="29"/>
    </location>
</feature>
<dbReference type="eggNOG" id="COG2169">
    <property type="taxonomic scope" value="Bacteria"/>
</dbReference>
<feature type="compositionally biased region" description="Low complexity" evidence="1">
    <location>
        <begin position="76"/>
        <end position="89"/>
    </location>
</feature>
<evidence type="ECO:0000256" key="2">
    <source>
        <dbReference type="SAM" id="SignalP"/>
    </source>
</evidence>
<dbReference type="PROSITE" id="PS51257">
    <property type="entry name" value="PROKAR_LIPOPROTEIN"/>
    <property type="match status" value="1"/>
</dbReference>
<evidence type="ECO:0000313" key="4">
    <source>
        <dbReference type="EMBL" id="EDM52366.1"/>
    </source>
</evidence>
<dbReference type="Gene3D" id="3.40.570.10">
    <property type="entry name" value="Extracellular Endonuclease, subunit A"/>
    <property type="match status" value="1"/>
</dbReference>
<accession>A5Z3X5</accession>
<name>A5Z3X5_9FIRM</name>
<evidence type="ECO:0000256" key="1">
    <source>
        <dbReference type="SAM" id="MobiDB-lite"/>
    </source>
</evidence>
<dbReference type="AlphaFoldDB" id="A5Z3X5"/>
<reference evidence="4 5" key="2">
    <citation type="submission" date="2007-04" db="EMBL/GenBank/DDBJ databases">
        <title>Draft genome sequence of Eubacterium ventriosum (ATCC 27560).</title>
        <authorList>
            <person name="Sudarsanam P."/>
            <person name="Ley R."/>
            <person name="Guruge J."/>
            <person name="Turnbaugh P.J."/>
            <person name="Mahowald M."/>
            <person name="Liep D."/>
            <person name="Gordon J."/>
        </authorList>
    </citation>
    <scope>NUCLEOTIDE SEQUENCE [LARGE SCALE GENOMIC DNA]</scope>
    <source>
        <strain evidence="4 5">ATCC 27560</strain>
    </source>
</reference>
<dbReference type="HOGENOM" id="CLU_054350_0_2_9"/>
<dbReference type="InterPro" id="IPR044929">
    <property type="entry name" value="DNA/RNA_non-sp_Endonuclease_sf"/>
</dbReference>
<dbReference type="InterPro" id="IPR044927">
    <property type="entry name" value="Endonuclea_NS_2"/>
</dbReference>
<organism evidence="4 5">
    <name type="scientific">Eubacterium ventriosum ATCC 27560</name>
    <dbReference type="NCBI Taxonomy" id="411463"/>
    <lineage>
        <taxon>Bacteria</taxon>
        <taxon>Bacillati</taxon>
        <taxon>Bacillota</taxon>
        <taxon>Clostridia</taxon>
        <taxon>Eubacteriales</taxon>
        <taxon>Eubacteriaceae</taxon>
        <taxon>Eubacterium</taxon>
    </lineage>
</organism>
<dbReference type="Proteomes" id="UP000006000">
    <property type="component" value="Unassembled WGS sequence"/>
</dbReference>
<dbReference type="InterPro" id="IPR035451">
    <property type="entry name" value="Ada-like_dom_sf"/>
</dbReference>
<dbReference type="SUPFAM" id="SSF57884">
    <property type="entry name" value="Ada DNA repair protein, N-terminal domain (N-Ada 10)"/>
    <property type="match status" value="1"/>
</dbReference>
<feature type="region of interest" description="Disordered" evidence="1">
    <location>
        <begin position="76"/>
        <end position="104"/>
    </location>
</feature>
<reference evidence="4 5" key="1">
    <citation type="submission" date="2007-03" db="EMBL/GenBank/DDBJ databases">
        <authorList>
            <person name="Fulton L."/>
            <person name="Clifton S."/>
            <person name="Fulton B."/>
            <person name="Xu J."/>
            <person name="Minx P."/>
            <person name="Pepin K.H."/>
            <person name="Johnson M."/>
            <person name="Thiruvilangam P."/>
            <person name="Bhonagiri V."/>
            <person name="Nash W.E."/>
            <person name="Mardis E.R."/>
            <person name="Wilson R.K."/>
        </authorList>
    </citation>
    <scope>NUCLEOTIDE SEQUENCE [LARGE SCALE GENOMIC DNA]</scope>
    <source>
        <strain evidence="4 5">ATCC 27560</strain>
    </source>
</reference>
<protein>
    <recommendedName>
        <fullName evidence="3">Type VII secretion system protein EssD-like domain-containing protein</fullName>
    </recommendedName>
</protein>
<feature type="domain" description="Type VII secretion system protein EssD-like" evidence="3">
    <location>
        <begin position="133"/>
        <end position="259"/>
    </location>
</feature>
<keyword evidence="2" id="KW-0732">Signal</keyword>
<feature type="chain" id="PRO_5002688071" description="Type VII secretion system protein EssD-like domain-containing protein" evidence="2">
    <location>
        <begin position="30"/>
        <end position="394"/>
    </location>
</feature>
<feature type="region of interest" description="Disordered" evidence="1">
    <location>
        <begin position="298"/>
        <end position="342"/>
    </location>
</feature>
<dbReference type="Gene3D" id="3.40.10.10">
    <property type="entry name" value="DNA Methylphosphotriester Repair Domain"/>
    <property type="match status" value="1"/>
</dbReference>
<dbReference type="STRING" id="411463.EUBVEN_00380"/>
<dbReference type="EMBL" id="AAVL02000025">
    <property type="protein sequence ID" value="EDM52366.1"/>
    <property type="molecule type" value="Genomic_DNA"/>
</dbReference>
<gene>
    <name evidence="4" type="ORF">EUBVEN_00380</name>
</gene>
<proteinExistence type="predicted"/>
<evidence type="ECO:0000313" key="5">
    <source>
        <dbReference type="Proteomes" id="UP000006000"/>
    </source>
</evidence>
<comment type="caution">
    <text evidence="4">The sequence shown here is derived from an EMBL/GenBank/DDBJ whole genome shotgun (WGS) entry which is preliminary data.</text>
</comment>
<evidence type="ECO:0000259" key="3">
    <source>
        <dbReference type="Pfam" id="PF13930"/>
    </source>
</evidence>